<dbReference type="EMBL" id="FQUR01000007">
    <property type="protein sequence ID" value="SHE43362.1"/>
    <property type="molecule type" value="Genomic_DNA"/>
</dbReference>
<keyword evidence="1" id="KW-0732">Signal</keyword>
<feature type="chain" id="PRO_5038792579" description="YARHG domain-containing protein" evidence="1">
    <location>
        <begin position="21"/>
        <end position="420"/>
    </location>
</feature>
<dbReference type="RefSeq" id="WP_072966933.1">
    <property type="nucleotide sequence ID" value="NZ_FQUR01000007.1"/>
</dbReference>
<accession>A0A1M4TFS6</accession>
<gene>
    <name evidence="2" type="ORF">SAMN02745195_00352</name>
</gene>
<evidence type="ECO:0000256" key="1">
    <source>
        <dbReference type="SAM" id="SignalP"/>
    </source>
</evidence>
<evidence type="ECO:0008006" key="4">
    <source>
        <dbReference type="Google" id="ProtNLM"/>
    </source>
</evidence>
<name>A0A1M4TFS6_9THEO</name>
<sequence length="420" mass="50407">MKKKLLFVVFLIFTILQSTSCSNKYVCSSYDKQSLFSQEEIVKLYYYSIERKNVNECKKMWEGNNFYTTGTDIELRDLFQGIENFKLQVIDIKPLSVKYRYISQDEKEKLTKKYDCAVLTAKYRFTFNGDYFLYLNNGVNTDDIFLVKEKNNDKASWRIWKVYHKKIGDSITPVIQYYKAIADRKVDKLSRFWDSNSPHYKDLLKEDIYIVTNLKSFESNKDVFSIYGSDDRFIEVYPYYYPFKLDVDTSIYEGMAFIVYYKLAFDKDDAYEERDGENCDFVYLVKEKNKPDWKIWNIDHRGKNKQAKAQLEEFYRLINEGKVDEIKKLIYHSENYKDMVEEIANIKSVQIKTIEEYNRPPGGDFYKEGYTFYRFHVSGEVFWKEHKEFYQKDGIYDKFVDMVKSNNDDKWYIYSITSGP</sequence>
<reference evidence="3" key="1">
    <citation type="submission" date="2016-11" db="EMBL/GenBank/DDBJ databases">
        <authorList>
            <person name="Varghese N."/>
            <person name="Submissions S."/>
        </authorList>
    </citation>
    <scope>NUCLEOTIDE SEQUENCE [LARGE SCALE GENOMIC DNA]</scope>
    <source>
        <strain evidence="3">DSM 18761</strain>
    </source>
</reference>
<organism evidence="2 3">
    <name type="scientific">Thermoanaerobacter uzonensis DSM 18761</name>
    <dbReference type="NCBI Taxonomy" id="1123369"/>
    <lineage>
        <taxon>Bacteria</taxon>
        <taxon>Bacillati</taxon>
        <taxon>Bacillota</taxon>
        <taxon>Clostridia</taxon>
        <taxon>Thermoanaerobacterales</taxon>
        <taxon>Thermoanaerobacteraceae</taxon>
        <taxon>Thermoanaerobacter</taxon>
    </lineage>
</organism>
<protein>
    <recommendedName>
        <fullName evidence="4">YARHG domain-containing protein</fullName>
    </recommendedName>
</protein>
<evidence type="ECO:0000313" key="3">
    <source>
        <dbReference type="Proteomes" id="UP000184127"/>
    </source>
</evidence>
<feature type="signal peptide" evidence="1">
    <location>
        <begin position="1"/>
        <end position="20"/>
    </location>
</feature>
<evidence type="ECO:0000313" key="2">
    <source>
        <dbReference type="EMBL" id="SHE43362.1"/>
    </source>
</evidence>
<proteinExistence type="predicted"/>
<dbReference type="AlphaFoldDB" id="A0A1M4TFS6"/>
<keyword evidence="3" id="KW-1185">Reference proteome</keyword>
<dbReference type="Proteomes" id="UP000184127">
    <property type="component" value="Unassembled WGS sequence"/>
</dbReference>